<feature type="transmembrane region" description="Helical" evidence="1">
    <location>
        <begin position="92"/>
        <end position="116"/>
    </location>
</feature>
<evidence type="ECO:0000259" key="3">
    <source>
        <dbReference type="Pfam" id="PF16344"/>
    </source>
</evidence>
<keyword evidence="1" id="KW-1133">Transmembrane helix</keyword>
<sequence length="342" mass="38842">MVAFQTNSKEWLDKLQSDKLSNAEKEELQEYIRSTYKDKQLEELMAHHWSSTGQSDSVAKEADLSVIESKLLAYIAGEQAVTRRLHQNWKPVLMRVAAVLFIPLLLVSSFLFYTVFQQKQPETTQVVMQEVIASPGSRVHFTLPDKTEVWLNSASKLEFPVTLGEQENRVVSLYGQGYFKVAPDKERPFMVKAGEMNIQVLGTSFDVANYENDCFFNTTLEEGKIALLSPGGKPIAQLVPGEQATLNKSTHQVNIKQVDTRSITSWKDGFLLFDNTPLPEVVKQLERWYNCEIQLEKGLDVSPYSFKATIQDETLGEVLKMIEISTPLKTKITNRNVTIWID</sequence>
<dbReference type="InterPro" id="IPR006860">
    <property type="entry name" value="FecR"/>
</dbReference>
<dbReference type="GO" id="GO:0016989">
    <property type="term" value="F:sigma factor antagonist activity"/>
    <property type="evidence" value="ECO:0007669"/>
    <property type="project" value="TreeGrafter"/>
</dbReference>
<keyword evidence="1" id="KW-0472">Membrane</keyword>
<evidence type="ECO:0000313" key="5">
    <source>
        <dbReference type="Proteomes" id="UP000198964"/>
    </source>
</evidence>
<dbReference type="AlphaFoldDB" id="A0A1I2I9J4"/>
<dbReference type="Pfam" id="PF16344">
    <property type="entry name" value="FecR_C"/>
    <property type="match status" value="1"/>
</dbReference>
<dbReference type="RefSeq" id="WP_093920075.1">
    <property type="nucleotide sequence ID" value="NZ_FONW01000005.1"/>
</dbReference>
<dbReference type="PANTHER" id="PTHR30273">
    <property type="entry name" value="PERIPLASMIC SIGNAL SENSOR AND SIGMA FACTOR ACTIVATOR FECR-RELATED"/>
    <property type="match status" value="1"/>
</dbReference>
<dbReference type="InterPro" id="IPR012373">
    <property type="entry name" value="Ferrdict_sens_TM"/>
</dbReference>
<reference evidence="4 5" key="1">
    <citation type="submission" date="2016-10" db="EMBL/GenBank/DDBJ databases">
        <authorList>
            <person name="de Groot N.N."/>
        </authorList>
    </citation>
    <scope>NUCLEOTIDE SEQUENCE [LARGE SCALE GENOMIC DNA]</scope>
    <source>
        <strain evidence="4 5">CGMCC 1.9156</strain>
    </source>
</reference>
<proteinExistence type="predicted"/>
<feature type="domain" description="FecR protein" evidence="2">
    <location>
        <begin position="133"/>
        <end position="224"/>
    </location>
</feature>
<keyword evidence="1" id="KW-0812">Transmembrane</keyword>
<dbReference type="Proteomes" id="UP000198964">
    <property type="component" value="Unassembled WGS sequence"/>
</dbReference>
<protein>
    <submittedName>
        <fullName evidence="4">FecR family protein</fullName>
    </submittedName>
</protein>
<keyword evidence="5" id="KW-1185">Reference proteome</keyword>
<name>A0A1I2I9J4_9BACT</name>
<dbReference type="PIRSF" id="PIRSF018266">
    <property type="entry name" value="FecR"/>
    <property type="match status" value="1"/>
</dbReference>
<dbReference type="PANTHER" id="PTHR30273:SF2">
    <property type="entry name" value="PROTEIN FECR"/>
    <property type="match status" value="1"/>
</dbReference>
<dbReference type="Pfam" id="PF04773">
    <property type="entry name" value="FecR"/>
    <property type="match status" value="1"/>
</dbReference>
<gene>
    <name evidence="4" type="ORF">SAMN05216283_105167</name>
</gene>
<evidence type="ECO:0000313" key="4">
    <source>
        <dbReference type="EMBL" id="SFF38270.1"/>
    </source>
</evidence>
<dbReference type="STRING" id="655355.SAMN05216283_105167"/>
<dbReference type="Gene3D" id="2.60.120.1440">
    <property type="match status" value="1"/>
</dbReference>
<evidence type="ECO:0000256" key="1">
    <source>
        <dbReference type="SAM" id="Phobius"/>
    </source>
</evidence>
<dbReference type="Gene3D" id="3.55.50.30">
    <property type="match status" value="1"/>
</dbReference>
<accession>A0A1I2I9J4</accession>
<dbReference type="InterPro" id="IPR032508">
    <property type="entry name" value="FecR_C"/>
</dbReference>
<evidence type="ECO:0000259" key="2">
    <source>
        <dbReference type="Pfam" id="PF04773"/>
    </source>
</evidence>
<feature type="domain" description="Protein FecR C-terminal" evidence="3">
    <location>
        <begin position="271"/>
        <end position="339"/>
    </location>
</feature>
<dbReference type="EMBL" id="FONW01000005">
    <property type="protein sequence ID" value="SFF38270.1"/>
    <property type="molecule type" value="Genomic_DNA"/>
</dbReference>
<organism evidence="4 5">
    <name type="scientific">Sunxiuqinia elliptica</name>
    <dbReference type="NCBI Taxonomy" id="655355"/>
    <lineage>
        <taxon>Bacteria</taxon>
        <taxon>Pseudomonadati</taxon>
        <taxon>Bacteroidota</taxon>
        <taxon>Bacteroidia</taxon>
        <taxon>Marinilabiliales</taxon>
        <taxon>Prolixibacteraceae</taxon>
        <taxon>Sunxiuqinia</taxon>
    </lineage>
</organism>